<evidence type="ECO:0000256" key="3">
    <source>
        <dbReference type="ARBA" id="ARBA00022692"/>
    </source>
</evidence>
<dbReference type="AlphaFoldDB" id="A0A8T2ILA3"/>
<gene>
    <name evidence="13" type="ORF">GDO86_019728</name>
</gene>
<keyword evidence="14" id="KW-1185">Reference proteome</keyword>
<feature type="transmembrane region" description="Helical" evidence="11">
    <location>
        <begin position="100"/>
        <end position="118"/>
    </location>
</feature>
<evidence type="ECO:0000256" key="6">
    <source>
        <dbReference type="ARBA" id="ARBA00023136"/>
    </source>
</evidence>
<dbReference type="PRINTS" id="PR01157">
    <property type="entry name" value="P2YPURNOCPTR"/>
</dbReference>
<dbReference type="InterPro" id="IPR000276">
    <property type="entry name" value="GPCR_Rhodpsn"/>
</dbReference>
<feature type="transmembrane region" description="Helical" evidence="11">
    <location>
        <begin position="185"/>
        <end position="212"/>
    </location>
</feature>
<feature type="transmembrane region" description="Helical" evidence="11">
    <location>
        <begin position="233"/>
        <end position="253"/>
    </location>
</feature>
<evidence type="ECO:0000256" key="8">
    <source>
        <dbReference type="ARBA" id="ARBA00023170"/>
    </source>
</evidence>
<dbReference type="GO" id="GO:0001621">
    <property type="term" value="F:G protein-coupled ADP receptor activity"/>
    <property type="evidence" value="ECO:0007669"/>
    <property type="project" value="TreeGrafter"/>
</dbReference>
<feature type="transmembrane region" description="Helical" evidence="11">
    <location>
        <begin position="27"/>
        <end position="47"/>
    </location>
</feature>
<evidence type="ECO:0000256" key="9">
    <source>
        <dbReference type="ARBA" id="ARBA00023180"/>
    </source>
</evidence>
<dbReference type="GO" id="GO:1905835">
    <property type="term" value="P:cellular response to pyrimidine ribonucleotide"/>
    <property type="evidence" value="ECO:0007669"/>
    <property type="project" value="TreeGrafter"/>
</dbReference>
<feature type="domain" description="G-protein coupled receptors family 1 profile" evidence="12">
    <location>
        <begin position="39"/>
        <end position="297"/>
    </location>
</feature>
<evidence type="ECO:0000256" key="7">
    <source>
        <dbReference type="ARBA" id="ARBA00023157"/>
    </source>
</evidence>
<name>A0A8T2ILA3_9PIPI</name>
<organism evidence="13 14">
    <name type="scientific">Hymenochirus boettgeri</name>
    <name type="common">Congo dwarf clawed frog</name>
    <dbReference type="NCBI Taxonomy" id="247094"/>
    <lineage>
        <taxon>Eukaryota</taxon>
        <taxon>Metazoa</taxon>
        <taxon>Chordata</taxon>
        <taxon>Craniata</taxon>
        <taxon>Vertebrata</taxon>
        <taxon>Euteleostomi</taxon>
        <taxon>Amphibia</taxon>
        <taxon>Batrachia</taxon>
        <taxon>Anura</taxon>
        <taxon>Pipoidea</taxon>
        <taxon>Pipidae</taxon>
        <taxon>Pipinae</taxon>
        <taxon>Hymenochirus</taxon>
    </lineage>
</organism>
<dbReference type="GO" id="GO:0007200">
    <property type="term" value="P:phospholipase C-activating G protein-coupled receptor signaling pathway"/>
    <property type="evidence" value="ECO:0007669"/>
    <property type="project" value="InterPro"/>
</dbReference>
<protein>
    <recommendedName>
        <fullName evidence="12">G-protein coupled receptors family 1 profile domain-containing protein</fullName>
    </recommendedName>
</protein>
<dbReference type="PANTHER" id="PTHR24231:SF16">
    <property type="entry name" value="P2Y PURINOCEPTOR 6"/>
    <property type="match status" value="1"/>
</dbReference>
<evidence type="ECO:0000256" key="10">
    <source>
        <dbReference type="ARBA" id="ARBA00023224"/>
    </source>
</evidence>
<keyword evidence="7" id="KW-1015">Disulfide bond</keyword>
<dbReference type="InterPro" id="IPR017452">
    <property type="entry name" value="GPCR_Rhodpsn_7TM"/>
</dbReference>
<dbReference type="GO" id="GO:0045030">
    <property type="term" value="F:G protein-coupled UTP receptor activity"/>
    <property type="evidence" value="ECO:0007669"/>
    <property type="project" value="TreeGrafter"/>
</dbReference>
<keyword evidence="2" id="KW-1003">Cell membrane</keyword>
<dbReference type="SUPFAM" id="SSF81321">
    <property type="entry name" value="Family A G protein-coupled receptor-like"/>
    <property type="match status" value="1"/>
</dbReference>
<evidence type="ECO:0000256" key="5">
    <source>
        <dbReference type="ARBA" id="ARBA00023040"/>
    </source>
</evidence>
<evidence type="ECO:0000256" key="11">
    <source>
        <dbReference type="SAM" id="Phobius"/>
    </source>
</evidence>
<evidence type="ECO:0000256" key="2">
    <source>
        <dbReference type="ARBA" id="ARBA00022475"/>
    </source>
</evidence>
<dbReference type="GO" id="GO:0045029">
    <property type="term" value="F:G protein-coupled UDP receptor activity"/>
    <property type="evidence" value="ECO:0007669"/>
    <property type="project" value="TreeGrafter"/>
</dbReference>
<keyword evidence="4 11" id="KW-1133">Transmembrane helix</keyword>
<keyword evidence="8" id="KW-0675">Receptor</keyword>
<feature type="transmembrane region" description="Helical" evidence="11">
    <location>
        <begin position="139"/>
        <end position="162"/>
    </location>
</feature>
<dbReference type="EMBL" id="JAACNH010000058">
    <property type="protein sequence ID" value="KAG8431854.1"/>
    <property type="molecule type" value="Genomic_DNA"/>
</dbReference>
<evidence type="ECO:0000313" key="13">
    <source>
        <dbReference type="EMBL" id="KAG8431854.1"/>
    </source>
</evidence>
<evidence type="ECO:0000256" key="1">
    <source>
        <dbReference type="ARBA" id="ARBA00004651"/>
    </source>
</evidence>
<evidence type="ECO:0000259" key="12">
    <source>
        <dbReference type="PROSITE" id="PS50262"/>
    </source>
</evidence>
<comment type="caution">
    <text evidence="13">The sequence shown here is derived from an EMBL/GenBank/DDBJ whole genome shotgun (WGS) entry which is preliminary data.</text>
</comment>
<dbReference type="PRINTS" id="PR00237">
    <property type="entry name" value="GPCRRHODOPSN"/>
</dbReference>
<feature type="transmembrane region" description="Helical" evidence="11">
    <location>
        <begin position="59"/>
        <end position="80"/>
    </location>
</feature>
<dbReference type="FunFam" id="1.20.1070.10:FF:000017">
    <property type="entry name" value="lysophosphatidic acid receptor 4"/>
    <property type="match status" value="1"/>
</dbReference>
<keyword evidence="6 11" id="KW-0472">Membrane</keyword>
<reference evidence="13" key="1">
    <citation type="thesis" date="2020" institute="ProQuest LLC" country="789 East Eisenhower Parkway, Ann Arbor, MI, USA">
        <title>Comparative Genomics and Chromosome Evolution.</title>
        <authorList>
            <person name="Mudd A.B."/>
        </authorList>
    </citation>
    <scope>NUCLEOTIDE SEQUENCE</scope>
    <source>
        <strain evidence="13">Female2</strain>
        <tissue evidence="13">Blood</tissue>
    </source>
</reference>
<accession>A0A8T2ILA3</accession>
<dbReference type="Proteomes" id="UP000812440">
    <property type="component" value="Unassembled WGS sequence"/>
</dbReference>
<keyword evidence="3 11" id="KW-0812">Transmembrane</keyword>
<comment type="subcellular location">
    <subcellularLocation>
        <location evidence="1">Cell membrane</location>
        <topology evidence="1">Multi-pass membrane protein</topology>
    </subcellularLocation>
</comment>
<dbReference type="PRINTS" id="PR01065">
    <property type="entry name" value="P2Y3PRNOCPTR"/>
</dbReference>
<evidence type="ECO:0000256" key="4">
    <source>
        <dbReference type="ARBA" id="ARBA00022989"/>
    </source>
</evidence>
<keyword evidence="10" id="KW-0807">Transducer</keyword>
<sequence>MENVTRNFMVTNSCIFHEEFKQVLLPVVYSVVLLFGLPLNFIVILQISLSKKSLTRTAIYMLNLAVADLLYVCSLPLLIYNYTHQDYWPFGDFTCRFVRFQFYTNLHGSIMFLTCMSFQRYMGICHPLSVWHKKRGKKFTWVVCGIVWFVVVVQCVPTFVYASTGTQRNRTVCYDLSQPADSESYFPYGIALTITGFLIPFVAILTCYCCMTRILCQRDDIKVMAVRQKKDKAIRMIIIVVIVFAVSFFPFHLTKTLYLVVRSQQDVPCLVLQTFAIVYKCTRPFASMNSVLDPILFYFTQQRFRQSTKELILRVTSKWKTSSANQSLTTEK</sequence>
<dbReference type="Gene3D" id="1.20.1070.10">
    <property type="entry name" value="Rhodopsin 7-helix transmembrane proteins"/>
    <property type="match status" value="1"/>
</dbReference>
<dbReference type="GO" id="GO:0005886">
    <property type="term" value="C:plasma membrane"/>
    <property type="evidence" value="ECO:0007669"/>
    <property type="project" value="UniProtKB-SubCell"/>
</dbReference>
<dbReference type="PANTHER" id="PTHR24231">
    <property type="entry name" value="PURINOCEPTOR-RELATED G-PROTEIN COUPLED RECEPTOR"/>
    <property type="match status" value="1"/>
</dbReference>
<dbReference type="InterPro" id="IPR000371">
    <property type="entry name" value="P2Y3_rcpt"/>
</dbReference>
<proteinExistence type="predicted"/>
<dbReference type="OrthoDB" id="9881476at2759"/>
<keyword evidence="9" id="KW-0325">Glycoprotein</keyword>
<keyword evidence="5" id="KW-0297">G-protein coupled receptor</keyword>
<dbReference type="Pfam" id="PF00001">
    <property type="entry name" value="7tm_1"/>
    <property type="match status" value="1"/>
</dbReference>
<dbReference type="PROSITE" id="PS50262">
    <property type="entry name" value="G_PROTEIN_RECEP_F1_2"/>
    <property type="match status" value="1"/>
</dbReference>
<evidence type="ECO:0000313" key="14">
    <source>
        <dbReference type="Proteomes" id="UP000812440"/>
    </source>
</evidence>